<keyword evidence="1" id="KW-0472">Membrane</keyword>
<accession>A0A168C5W0</accession>
<dbReference type="OrthoDB" id="3642468at2759"/>
<proteinExistence type="predicted"/>
<dbReference type="AlphaFoldDB" id="A0A168C5W0"/>
<keyword evidence="3" id="KW-1185">Reference proteome</keyword>
<reference evidence="2 3" key="1">
    <citation type="journal article" date="2016" name="Genome Biol. Evol.">
        <title>Divergent and convergent evolution of fungal pathogenicity.</title>
        <authorList>
            <person name="Shang Y."/>
            <person name="Xiao G."/>
            <person name="Zheng P."/>
            <person name="Cen K."/>
            <person name="Zhan S."/>
            <person name="Wang C."/>
        </authorList>
    </citation>
    <scope>NUCLEOTIDE SEQUENCE [LARGE SCALE GENOMIC DNA]</scope>
    <source>
        <strain evidence="2 3">RCEF 1005</strain>
    </source>
</reference>
<dbReference type="Proteomes" id="UP000076881">
    <property type="component" value="Unassembled WGS sequence"/>
</dbReference>
<name>A0A168C5W0_CORDF</name>
<evidence type="ECO:0000313" key="2">
    <source>
        <dbReference type="EMBL" id="OAA70975.1"/>
    </source>
</evidence>
<keyword evidence="1" id="KW-0812">Transmembrane</keyword>
<organism evidence="2 3">
    <name type="scientific">Akanthomyces lecanii RCEF 1005</name>
    <dbReference type="NCBI Taxonomy" id="1081108"/>
    <lineage>
        <taxon>Eukaryota</taxon>
        <taxon>Fungi</taxon>
        <taxon>Dikarya</taxon>
        <taxon>Ascomycota</taxon>
        <taxon>Pezizomycotina</taxon>
        <taxon>Sordariomycetes</taxon>
        <taxon>Hypocreomycetidae</taxon>
        <taxon>Hypocreales</taxon>
        <taxon>Cordycipitaceae</taxon>
        <taxon>Akanthomyces</taxon>
        <taxon>Cordyceps confragosa</taxon>
    </lineage>
</organism>
<sequence>MDEIYKKLAEAGQLATNAGELALEFDNSARACDTYEVWAHNDSGKVVQRFPKIETAKVPDWLENGGGADANPGHTLLLRLVLVTIQTACNTKKKTVSIAKETHSQLLKAFGLKLANEFLKGTITSVTAFPNVKVAPDAELRCYSFNHAPKLAAIWSQVRYTGDAAHGKQAPTQGIIYMTEDRGTRDTATHRPVEKPATAGFTPGNMLRKLLDSPFCANLYLNSMAPALLLAMQLGFEIDVTQSRIKIAISDIETKTGYHTFRSRATGSTTADQLGLLAVQASGSASKLASVDRKSTSIQKVLHFITKELDKQGFAKTGSAALNAQELLRHHVDVLEQRLEMQVLNTRYTMKRVDIQINAIFNIITQEDSLNSQQIAHASYRDSSSMKTLAIVTMFFLPGSFVSAMFSMPMFEWTKADPDSSSIGVGTLPQFSLYWVITLPLTMVTFCLYFMWLLYLKRGRDREFITILRKGRDSSDGEEGAEVIDERRLAWKRRQTTL</sequence>
<evidence type="ECO:0000256" key="1">
    <source>
        <dbReference type="SAM" id="Phobius"/>
    </source>
</evidence>
<evidence type="ECO:0008006" key="4">
    <source>
        <dbReference type="Google" id="ProtNLM"/>
    </source>
</evidence>
<feature type="transmembrane region" description="Helical" evidence="1">
    <location>
        <begin position="389"/>
        <end position="411"/>
    </location>
</feature>
<gene>
    <name evidence="2" type="ORF">LEL_09566</name>
</gene>
<comment type="caution">
    <text evidence="2">The sequence shown here is derived from an EMBL/GenBank/DDBJ whole genome shotgun (WGS) entry which is preliminary data.</text>
</comment>
<keyword evidence="1" id="KW-1133">Transmembrane helix</keyword>
<protein>
    <recommendedName>
        <fullName evidence="4">Mg2+ transporter protein, CorA-like/Zinc transport protein ZntB</fullName>
    </recommendedName>
</protein>
<dbReference type="EMBL" id="AZHF01000009">
    <property type="protein sequence ID" value="OAA70975.1"/>
    <property type="molecule type" value="Genomic_DNA"/>
</dbReference>
<evidence type="ECO:0000313" key="3">
    <source>
        <dbReference type="Proteomes" id="UP000076881"/>
    </source>
</evidence>
<dbReference type="Gene3D" id="1.20.58.340">
    <property type="entry name" value="Magnesium transport protein CorA, transmembrane region"/>
    <property type="match status" value="1"/>
</dbReference>
<feature type="transmembrane region" description="Helical" evidence="1">
    <location>
        <begin position="431"/>
        <end position="455"/>
    </location>
</feature>
<dbReference type="STRING" id="1081108.A0A168C5W0"/>